<dbReference type="Proteomes" id="UP000680815">
    <property type="component" value="Unassembled WGS sequence"/>
</dbReference>
<feature type="DNA-binding region" description="OmpR/PhoB-type" evidence="2">
    <location>
        <begin position="47"/>
        <end position="146"/>
    </location>
</feature>
<dbReference type="EMBL" id="JAGIYZ010000030">
    <property type="protein sequence ID" value="MBP0466501.1"/>
    <property type="molecule type" value="Genomic_DNA"/>
</dbReference>
<name>A0ABS4AYP8_9PROT</name>
<dbReference type="CDD" id="cd00383">
    <property type="entry name" value="trans_reg_C"/>
    <property type="match status" value="1"/>
</dbReference>
<dbReference type="RefSeq" id="WP_209353899.1">
    <property type="nucleotide sequence ID" value="NZ_JAGIYZ010000030.1"/>
</dbReference>
<feature type="domain" description="OmpR/PhoB-type" evidence="3">
    <location>
        <begin position="47"/>
        <end position="146"/>
    </location>
</feature>
<organism evidence="4 5">
    <name type="scientific">Roseomonas nitratireducens</name>
    <dbReference type="NCBI Taxonomy" id="2820810"/>
    <lineage>
        <taxon>Bacteria</taxon>
        <taxon>Pseudomonadati</taxon>
        <taxon>Pseudomonadota</taxon>
        <taxon>Alphaproteobacteria</taxon>
        <taxon>Acetobacterales</taxon>
        <taxon>Roseomonadaceae</taxon>
        <taxon>Roseomonas</taxon>
    </lineage>
</organism>
<evidence type="ECO:0000259" key="3">
    <source>
        <dbReference type="PROSITE" id="PS51755"/>
    </source>
</evidence>
<feature type="non-terminal residue" evidence="4">
    <location>
        <position position="1"/>
    </location>
</feature>
<evidence type="ECO:0000256" key="2">
    <source>
        <dbReference type="PROSITE-ProRule" id="PRU01091"/>
    </source>
</evidence>
<dbReference type="PROSITE" id="PS51755">
    <property type="entry name" value="OMPR_PHOB"/>
    <property type="match status" value="1"/>
</dbReference>
<keyword evidence="5" id="KW-1185">Reference proteome</keyword>
<dbReference type="Pfam" id="PF00486">
    <property type="entry name" value="Trans_reg_C"/>
    <property type="match status" value="1"/>
</dbReference>
<evidence type="ECO:0000256" key="1">
    <source>
        <dbReference type="ARBA" id="ARBA00023125"/>
    </source>
</evidence>
<dbReference type="Gene3D" id="1.10.10.10">
    <property type="entry name" value="Winged helix-like DNA-binding domain superfamily/Winged helix DNA-binding domain"/>
    <property type="match status" value="1"/>
</dbReference>
<protein>
    <submittedName>
        <fullName evidence="4">Winged helix-turn-helix transcriptional regulator</fullName>
    </submittedName>
</protein>
<sequence length="149" mass="15838">CLPRPLPPALAAALLRASLRARQAGGARVGALGFVEAQAAFAQEDGAPVTLRPGLTFAPGWQSARRAEGGAIALTRTEAQLLTLLVQARGQGVSRERISIEVLGRPWAYADRTVDNLVLGLRRKLGLDPEFGPIRAVRNLGYRLLPAPS</sequence>
<evidence type="ECO:0000313" key="5">
    <source>
        <dbReference type="Proteomes" id="UP000680815"/>
    </source>
</evidence>
<keyword evidence="1 2" id="KW-0238">DNA-binding</keyword>
<dbReference type="SUPFAM" id="SSF46894">
    <property type="entry name" value="C-terminal effector domain of the bipartite response regulators"/>
    <property type="match status" value="1"/>
</dbReference>
<gene>
    <name evidence="4" type="ORF">J5Y09_21410</name>
</gene>
<reference evidence="4 5" key="1">
    <citation type="submission" date="2021-03" db="EMBL/GenBank/DDBJ databases">
        <authorList>
            <person name="So Y."/>
        </authorList>
    </citation>
    <scope>NUCLEOTIDE SEQUENCE [LARGE SCALE GENOMIC DNA]</scope>
    <source>
        <strain evidence="4 5">PWR1</strain>
    </source>
</reference>
<proteinExistence type="predicted"/>
<dbReference type="InterPro" id="IPR001867">
    <property type="entry name" value="OmpR/PhoB-type_DNA-bd"/>
</dbReference>
<dbReference type="InterPro" id="IPR036388">
    <property type="entry name" value="WH-like_DNA-bd_sf"/>
</dbReference>
<comment type="caution">
    <text evidence="4">The sequence shown here is derived from an EMBL/GenBank/DDBJ whole genome shotgun (WGS) entry which is preliminary data.</text>
</comment>
<evidence type="ECO:0000313" key="4">
    <source>
        <dbReference type="EMBL" id="MBP0466501.1"/>
    </source>
</evidence>
<dbReference type="InterPro" id="IPR016032">
    <property type="entry name" value="Sig_transdc_resp-reg_C-effctor"/>
</dbReference>
<dbReference type="SMART" id="SM00862">
    <property type="entry name" value="Trans_reg_C"/>
    <property type="match status" value="1"/>
</dbReference>
<accession>A0ABS4AYP8</accession>